<dbReference type="PANTHER" id="PTHR13799:SF14">
    <property type="entry name" value="GTP CYCLOHYDROLASE 1 TYPE 2 HOMOLOG"/>
    <property type="match status" value="1"/>
</dbReference>
<dbReference type="NCBIfam" id="TIGR00486">
    <property type="entry name" value="YbgI_SA1388"/>
    <property type="match status" value="1"/>
</dbReference>
<evidence type="ECO:0000256" key="4">
    <source>
        <dbReference type="PIRSR" id="PIRSR602678-1"/>
    </source>
</evidence>
<evidence type="ECO:0000256" key="2">
    <source>
        <dbReference type="ARBA" id="ARBA00022112"/>
    </source>
</evidence>
<gene>
    <name evidence="5" type="ORF">H9725_04250</name>
</gene>
<organism evidence="5 6">
    <name type="scientific">Candidatus Faecalibacterium gallistercoris</name>
    <dbReference type="NCBI Taxonomy" id="2838579"/>
    <lineage>
        <taxon>Bacteria</taxon>
        <taxon>Bacillati</taxon>
        <taxon>Bacillota</taxon>
        <taxon>Clostridia</taxon>
        <taxon>Eubacteriales</taxon>
        <taxon>Oscillospiraceae</taxon>
        <taxon>Faecalibacterium</taxon>
    </lineage>
</organism>
<protein>
    <recommendedName>
        <fullName evidence="2">GTP cyclohydrolase 1 type 2 homolog</fullName>
    </recommendedName>
</protein>
<dbReference type="EMBL" id="DXBJ01000027">
    <property type="protein sequence ID" value="HIZ57780.1"/>
    <property type="molecule type" value="Genomic_DNA"/>
</dbReference>
<feature type="binding site" evidence="4">
    <location>
        <position position="226"/>
    </location>
    <ligand>
        <name>a divalent metal cation</name>
        <dbReference type="ChEBI" id="CHEBI:60240"/>
        <label>1</label>
    </ligand>
</feature>
<dbReference type="FunFam" id="3.40.1390.30:FF:000001">
    <property type="entry name" value="GTP cyclohydrolase 1 type 2"/>
    <property type="match status" value="1"/>
</dbReference>
<comment type="similarity">
    <text evidence="1">Belongs to the GTP cyclohydrolase I type 2/NIF3 family.</text>
</comment>
<comment type="caution">
    <text evidence="5">The sequence shown here is derived from an EMBL/GenBank/DDBJ whole genome shotgun (WGS) entry which is preliminary data.</text>
</comment>
<dbReference type="Gene3D" id="3.40.1390.30">
    <property type="entry name" value="NIF3 (NGG1p interacting factor 3)-like"/>
    <property type="match status" value="2"/>
</dbReference>
<dbReference type="PANTHER" id="PTHR13799">
    <property type="entry name" value="NGG1 INTERACTING FACTOR 3"/>
    <property type="match status" value="1"/>
</dbReference>
<dbReference type="SUPFAM" id="SSF102705">
    <property type="entry name" value="NIF3 (NGG1p interacting factor 3)-like"/>
    <property type="match status" value="1"/>
</dbReference>
<evidence type="ECO:0000256" key="1">
    <source>
        <dbReference type="ARBA" id="ARBA00006964"/>
    </source>
</evidence>
<feature type="binding site" evidence="4">
    <location>
        <position position="66"/>
    </location>
    <ligand>
        <name>a divalent metal cation</name>
        <dbReference type="ChEBI" id="CHEBI:60240"/>
        <label>1</label>
    </ligand>
</feature>
<dbReference type="GO" id="GO:0005737">
    <property type="term" value="C:cytoplasm"/>
    <property type="evidence" value="ECO:0007669"/>
    <property type="project" value="TreeGrafter"/>
</dbReference>
<name>A0A9D2JNA4_9FIRM</name>
<evidence type="ECO:0000313" key="6">
    <source>
        <dbReference type="Proteomes" id="UP000824065"/>
    </source>
</evidence>
<dbReference type="InterPro" id="IPR036069">
    <property type="entry name" value="DUF34/NIF3_sf"/>
</dbReference>
<dbReference type="Pfam" id="PF01784">
    <property type="entry name" value="DUF34_NIF3"/>
    <property type="match status" value="1"/>
</dbReference>
<dbReference type="AlphaFoldDB" id="A0A9D2JNA4"/>
<evidence type="ECO:0000256" key="3">
    <source>
        <dbReference type="ARBA" id="ARBA00022723"/>
    </source>
</evidence>
<proteinExistence type="inferred from homology"/>
<sequence>MEPIAIQTIYEAMTRIAPPELAESWDNPGLLVDCGRPAARALTALDITPAVVEEARRLDCGVIVAHHPVIFTPLKRMDRRDVPFLLAEAGISAICMHTNFDAAEGGVNDTLAGILGMQEAEPFAGGCGRVGALDTQAPLTVPALAALAQRRLGALCVPPREGAAVQVKYADNGRPVRRLAVISGAGGSLFEEALAVGADCLLTGEASHHAAIDAARLGLGLIAAGHYATEYPAVAALAARLQEAVPGLAVFASRENRDPFTYL</sequence>
<evidence type="ECO:0000313" key="5">
    <source>
        <dbReference type="EMBL" id="HIZ57780.1"/>
    </source>
</evidence>
<feature type="binding site" evidence="4">
    <location>
        <position position="101"/>
    </location>
    <ligand>
        <name>a divalent metal cation</name>
        <dbReference type="ChEBI" id="CHEBI:60240"/>
        <label>1</label>
    </ligand>
</feature>
<feature type="binding site" evidence="4">
    <location>
        <position position="67"/>
    </location>
    <ligand>
        <name>a divalent metal cation</name>
        <dbReference type="ChEBI" id="CHEBI:60240"/>
        <label>1</label>
    </ligand>
</feature>
<dbReference type="InterPro" id="IPR002678">
    <property type="entry name" value="DUF34/NIF3"/>
</dbReference>
<reference evidence="5" key="2">
    <citation type="submission" date="2021-04" db="EMBL/GenBank/DDBJ databases">
        <authorList>
            <person name="Gilroy R."/>
        </authorList>
    </citation>
    <scope>NUCLEOTIDE SEQUENCE</scope>
    <source>
        <strain evidence="5">ChiBcec16-3735</strain>
    </source>
</reference>
<feature type="binding site" evidence="4">
    <location>
        <position position="230"/>
    </location>
    <ligand>
        <name>a divalent metal cation</name>
        <dbReference type="ChEBI" id="CHEBI:60240"/>
        <label>1</label>
    </ligand>
</feature>
<reference evidence="5" key="1">
    <citation type="journal article" date="2021" name="PeerJ">
        <title>Extensive microbial diversity within the chicken gut microbiome revealed by metagenomics and culture.</title>
        <authorList>
            <person name="Gilroy R."/>
            <person name="Ravi A."/>
            <person name="Getino M."/>
            <person name="Pursley I."/>
            <person name="Horton D.L."/>
            <person name="Alikhan N.F."/>
            <person name="Baker D."/>
            <person name="Gharbi K."/>
            <person name="Hall N."/>
            <person name="Watson M."/>
            <person name="Adriaenssens E.M."/>
            <person name="Foster-Nyarko E."/>
            <person name="Jarju S."/>
            <person name="Secka A."/>
            <person name="Antonio M."/>
            <person name="Oren A."/>
            <person name="Chaudhuri R.R."/>
            <person name="La Ragione R."/>
            <person name="Hildebrand F."/>
            <person name="Pallen M.J."/>
        </authorList>
    </citation>
    <scope>NUCLEOTIDE SEQUENCE</scope>
    <source>
        <strain evidence="5">ChiBcec16-3735</strain>
    </source>
</reference>
<dbReference type="Proteomes" id="UP000824065">
    <property type="component" value="Unassembled WGS sequence"/>
</dbReference>
<keyword evidence="3 4" id="KW-0479">Metal-binding</keyword>
<accession>A0A9D2JNA4</accession>
<dbReference type="GO" id="GO:0046872">
    <property type="term" value="F:metal ion binding"/>
    <property type="evidence" value="ECO:0007669"/>
    <property type="project" value="UniProtKB-KW"/>
</dbReference>